<sequence>MFTDFINMILTNYGLYAFAIIFVIIFVETGLVFFPFLPGDSLLFMTGASIAKSAYNPIPFIILLALAAIIGDYVNYSLGKRYGLALRRVPFFGKFIKDSHIAETEQFFVKYGNIAISLGRFVPIVRTFIPFISGIGRMDAKKFLHYNIIGGLAWVVVGILAGFFFGSIPFVQAHFELIMLGIIFVSVLPIIFVAVKRQLSSK</sequence>
<dbReference type="OrthoDB" id="9813426at2"/>
<feature type="transmembrane region" description="Helical" evidence="7">
    <location>
        <begin position="143"/>
        <end position="165"/>
    </location>
</feature>
<evidence type="ECO:0000256" key="6">
    <source>
        <dbReference type="ARBA" id="ARBA00023136"/>
    </source>
</evidence>
<comment type="subcellular location">
    <subcellularLocation>
        <location evidence="1 7">Cell membrane</location>
        <topology evidence="1 7">Multi-pass membrane protein</topology>
    </subcellularLocation>
</comment>
<evidence type="ECO:0000256" key="7">
    <source>
        <dbReference type="RuleBase" id="RU367016"/>
    </source>
</evidence>
<evidence type="ECO:0000256" key="1">
    <source>
        <dbReference type="ARBA" id="ARBA00004651"/>
    </source>
</evidence>
<dbReference type="EMBL" id="LZDD01000001">
    <property type="protein sequence ID" value="OJF71982.1"/>
    <property type="molecule type" value="Genomic_DNA"/>
</dbReference>
<reference evidence="10" key="1">
    <citation type="submission" date="2016-06" db="EMBL/GenBank/DDBJ databases">
        <authorList>
            <person name="de Vries S.P.W."/>
            <person name="Hadjirin N.F."/>
            <person name="Lay E.M."/>
            <person name="Zadoks R.N."/>
            <person name="Peacock S.J."/>
            <person name="Parkhill J."/>
            <person name="Grant A.J."/>
            <person name="Mcdougall S."/>
            <person name="Holmes M.A."/>
        </authorList>
    </citation>
    <scope>NUCLEOTIDE SEQUENCE [LARGE SCALE GENOMIC DNA]</scope>
    <source>
        <strain evidence="10">NZ1587</strain>
    </source>
</reference>
<keyword evidence="3 7" id="KW-1003">Cell membrane</keyword>
<comment type="similarity">
    <text evidence="2 7">Belongs to the DedA family.</text>
</comment>
<comment type="caution">
    <text evidence="9">The sequence shown here is derived from an EMBL/GenBank/DDBJ whole genome shotgun (WGS) entry which is preliminary data.</text>
</comment>
<organism evidence="9 10">
    <name type="scientific">Streptococcus bovimastitidis</name>
    <dbReference type="NCBI Taxonomy" id="1856638"/>
    <lineage>
        <taxon>Bacteria</taxon>
        <taxon>Bacillati</taxon>
        <taxon>Bacillota</taxon>
        <taxon>Bacilli</taxon>
        <taxon>Lactobacillales</taxon>
        <taxon>Streptococcaceae</taxon>
        <taxon>Streptococcus</taxon>
    </lineage>
</organism>
<dbReference type="STRING" id="1856638.A9Q68_00110"/>
<keyword evidence="5 7" id="KW-1133">Transmembrane helix</keyword>
<evidence type="ECO:0000313" key="9">
    <source>
        <dbReference type="EMBL" id="OJF71982.1"/>
    </source>
</evidence>
<feature type="domain" description="VTT" evidence="8">
    <location>
        <begin position="37"/>
        <end position="162"/>
    </location>
</feature>
<dbReference type="Proteomes" id="UP000182015">
    <property type="component" value="Unassembled WGS sequence"/>
</dbReference>
<keyword evidence="6 7" id="KW-0472">Membrane</keyword>
<evidence type="ECO:0000256" key="4">
    <source>
        <dbReference type="ARBA" id="ARBA00022692"/>
    </source>
</evidence>
<evidence type="ECO:0000313" key="10">
    <source>
        <dbReference type="Proteomes" id="UP000182015"/>
    </source>
</evidence>
<feature type="transmembrane region" description="Helical" evidence="7">
    <location>
        <begin position="177"/>
        <end position="195"/>
    </location>
</feature>
<evidence type="ECO:0000256" key="2">
    <source>
        <dbReference type="ARBA" id="ARBA00010792"/>
    </source>
</evidence>
<dbReference type="PANTHER" id="PTHR30353">
    <property type="entry name" value="INNER MEMBRANE PROTEIN DEDA-RELATED"/>
    <property type="match status" value="1"/>
</dbReference>
<evidence type="ECO:0000256" key="3">
    <source>
        <dbReference type="ARBA" id="ARBA00022475"/>
    </source>
</evidence>
<protein>
    <submittedName>
        <fullName evidence="9">Cytochrome O ubiquinol oxidase</fullName>
    </submittedName>
</protein>
<dbReference type="InterPro" id="IPR032818">
    <property type="entry name" value="DedA-like"/>
</dbReference>
<feature type="transmembrane region" description="Helical" evidence="7">
    <location>
        <begin position="12"/>
        <end position="37"/>
    </location>
</feature>
<evidence type="ECO:0000256" key="5">
    <source>
        <dbReference type="ARBA" id="ARBA00022989"/>
    </source>
</evidence>
<dbReference type="AlphaFoldDB" id="A0A1L8MMJ7"/>
<evidence type="ECO:0000259" key="8">
    <source>
        <dbReference type="Pfam" id="PF09335"/>
    </source>
</evidence>
<name>A0A1L8MMJ7_9STRE</name>
<keyword evidence="4 7" id="KW-0812">Transmembrane</keyword>
<dbReference type="PANTHER" id="PTHR30353:SF0">
    <property type="entry name" value="TRANSMEMBRANE PROTEIN"/>
    <property type="match status" value="1"/>
</dbReference>
<dbReference type="InterPro" id="IPR032816">
    <property type="entry name" value="VTT_dom"/>
</dbReference>
<feature type="transmembrane region" description="Helical" evidence="7">
    <location>
        <begin position="57"/>
        <end position="78"/>
    </location>
</feature>
<accession>A0A1L8MMJ7</accession>
<dbReference type="GO" id="GO:0005886">
    <property type="term" value="C:plasma membrane"/>
    <property type="evidence" value="ECO:0007669"/>
    <property type="project" value="UniProtKB-SubCell"/>
</dbReference>
<gene>
    <name evidence="9" type="ORF">A9Q68_00110</name>
</gene>
<dbReference type="RefSeq" id="WP_071792622.1">
    <property type="nucleotide sequence ID" value="NZ_LZDD01000001.1"/>
</dbReference>
<keyword evidence="10" id="KW-1185">Reference proteome</keyword>
<proteinExistence type="inferred from homology"/>
<dbReference type="Pfam" id="PF09335">
    <property type="entry name" value="VTT_dom"/>
    <property type="match status" value="1"/>
</dbReference>